<feature type="domain" description="AMP-dependent synthetase/ligase" evidence="3">
    <location>
        <begin position="39"/>
        <end position="426"/>
    </location>
</feature>
<accession>A0A2U8I6Y3</accession>
<sequence>MITQFIQSDKRTAPLDGLSYVRGSTNIPLSDATIWRFLDETVSKFSDHPAIIFREQNIRWTWRQFAEQVDILASGLLGLGVNIKDRVGIWSANRFEWLLTQFATARIGAILVNINQAYLELELEYALNKVDCKVLILSPHAKASKILQSLAPELIDSQPGALSVARLPHLRVVIRMGGQVTPGMFRFQDVMAQGRESLDISQLNEVEARLAAQDPINIQFTSGTTGHPKGATLTHHNIVNNARYSALAINLKETDSLCIPLPLYHCMGMVLSVLVCVSTGATMVFPGEIFDAEATLSAISEERCSAVHGVPTMFITELGHPHFDRYDLGHLRTGIMAGAIFSVETIKRIVSKMHMNQITIAYGMTETSPLSFQSDIADPIDKLTTTVGRIHPHLEVKIVNKEGKIVPLTEIGELCTRGYSVMRGYWADEKATNKAIIDGWMHSGDLATIDIDGYCSIVGRLTDMLIRGGENIYPREVEDILFRHPKIELAQVFGIPDKKYGEAVCAWVVLRLGEQATAEEIIMFCQEKIASYKIPKIVRFVDKMPMTVTGKVQKFMMRKQMIEMRQYNDIK</sequence>
<dbReference type="FunFam" id="3.40.50.12780:FF:000003">
    <property type="entry name" value="Long-chain-fatty-acid--CoA ligase FadD"/>
    <property type="match status" value="1"/>
</dbReference>
<protein>
    <submittedName>
        <fullName evidence="5">AMP-binding protein</fullName>
    </submittedName>
</protein>
<dbReference type="Pfam" id="PF00501">
    <property type="entry name" value="AMP-binding"/>
    <property type="match status" value="1"/>
</dbReference>
<dbReference type="SUPFAM" id="SSF56801">
    <property type="entry name" value="Acetyl-CoA synthetase-like"/>
    <property type="match status" value="1"/>
</dbReference>
<dbReference type="RefSeq" id="WP_119797581.1">
    <property type="nucleotide sequence ID" value="NZ_CP021659.1"/>
</dbReference>
<dbReference type="InterPro" id="IPR042099">
    <property type="entry name" value="ANL_N_sf"/>
</dbReference>
<comment type="similarity">
    <text evidence="1">Belongs to the ATP-dependent AMP-binding enzyme family.</text>
</comment>
<dbReference type="STRING" id="1878942.GCA_900128755_00299"/>
<dbReference type="Pfam" id="PF13193">
    <property type="entry name" value="AMP-binding_C"/>
    <property type="match status" value="1"/>
</dbReference>
<keyword evidence="6" id="KW-1185">Reference proteome</keyword>
<evidence type="ECO:0000256" key="1">
    <source>
        <dbReference type="ARBA" id="ARBA00006432"/>
    </source>
</evidence>
<evidence type="ECO:0000313" key="6">
    <source>
        <dbReference type="Proteomes" id="UP000261875"/>
    </source>
</evidence>
<proteinExistence type="inferred from homology"/>
<dbReference type="PANTHER" id="PTHR43201:SF5">
    <property type="entry name" value="MEDIUM-CHAIN ACYL-COA LIGASE ACSF2, MITOCHONDRIAL"/>
    <property type="match status" value="1"/>
</dbReference>
<dbReference type="CDD" id="cd05917">
    <property type="entry name" value="FACL_like_2"/>
    <property type="match status" value="1"/>
</dbReference>
<dbReference type="GO" id="GO:0031956">
    <property type="term" value="F:medium-chain fatty acid-CoA ligase activity"/>
    <property type="evidence" value="ECO:0007669"/>
    <property type="project" value="TreeGrafter"/>
</dbReference>
<dbReference type="InterPro" id="IPR025110">
    <property type="entry name" value="AMP-bd_C"/>
</dbReference>
<dbReference type="KEGG" id="fsm:CCS41_11250"/>
<reference evidence="5 6" key="1">
    <citation type="submission" date="2017-05" db="EMBL/GenBank/DDBJ databases">
        <title>Genome sequence of Candidatus Fukatsuia symbiotica and Candidatus Hamiltonella defensa from Acyrthosiphon pisum strain 5D.</title>
        <authorList>
            <person name="Patel V.A."/>
            <person name="Chevignon G."/>
            <person name="Russell J.A."/>
            <person name="Oliver K.M."/>
        </authorList>
    </citation>
    <scope>NUCLEOTIDE SEQUENCE [LARGE SCALE GENOMIC DNA]</scope>
    <source>
        <strain evidence="5 6">5D</strain>
    </source>
</reference>
<dbReference type="InterPro" id="IPR000873">
    <property type="entry name" value="AMP-dep_synth/lig_dom"/>
</dbReference>
<dbReference type="InterPro" id="IPR045851">
    <property type="entry name" value="AMP-bd_C_sf"/>
</dbReference>
<evidence type="ECO:0000313" key="5">
    <source>
        <dbReference type="EMBL" id="AWK14920.1"/>
    </source>
</evidence>
<dbReference type="PANTHER" id="PTHR43201">
    <property type="entry name" value="ACYL-COA SYNTHETASE"/>
    <property type="match status" value="1"/>
</dbReference>
<organism evidence="5 6">
    <name type="scientific">Candidatus Fukatsuia symbiotica</name>
    <dbReference type="NCBI Taxonomy" id="1878942"/>
    <lineage>
        <taxon>Bacteria</taxon>
        <taxon>Pseudomonadati</taxon>
        <taxon>Pseudomonadota</taxon>
        <taxon>Gammaproteobacteria</taxon>
        <taxon>Enterobacterales</taxon>
        <taxon>Yersiniaceae</taxon>
        <taxon>Candidatus Fukatsuia</taxon>
    </lineage>
</organism>
<dbReference type="Gene3D" id="3.30.300.30">
    <property type="match status" value="1"/>
</dbReference>
<dbReference type="InterPro" id="IPR020845">
    <property type="entry name" value="AMP-binding_CS"/>
</dbReference>
<keyword evidence="2" id="KW-0436">Ligase</keyword>
<dbReference type="PROSITE" id="PS00455">
    <property type="entry name" value="AMP_BINDING"/>
    <property type="match status" value="1"/>
</dbReference>
<dbReference type="FunFam" id="3.30.300.30:FF:000008">
    <property type="entry name" value="2,3-dihydroxybenzoate-AMP ligase"/>
    <property type="match status" value="1"/>
</dbReference>
<dbReference type="AlphaFoldDB" id="A0A2U8I6Y3"/>
<evidence type="ECO:0000259" key="4">
    <source>
        <dbReference type="Pfam" id="PF13193"/>
    </source>
</evidence>
<dbReference type="Gene3D" id="3.40.50.12780">
    <property type="entry name" value="N-terminal domain of ligase-like"/>
    <property type="match status" value="1"/>
</dbReference>
<dbReference type="Proteomes" id="UP000261875">
    <property type="component" value="Chromosome"/>
</dbReference>
<feature type="domain" description="AMP-binding enzyme C-terminal" evidence="4">
    <location>
        <begin position="476"/>
        <end position="551"/>
    </location>
</feature>
<evidence type="ECO:0000259" key="3">
    <source>
        <dbReference type="Pfam" id="PF00501"/>
    </source>
</evidence>
<gene>
    <name evidence="5" type="ORF">CCS41_11250</name>
</gene>
<dbReference type="OrthoDB" id="9803968at2"/>
<dbReference type="EMBL" id="CP021659">
    <property type="protein sequence ID" value="AWK14920.1"/>
    <property type="molecule type" value="Genomic_DNA"/>
</dbReference>
<evidence type="ECO:0000256" key="2">
    <source>
        <dbReference type="ARBA" id="ARBA00022598"/>
    </source>
</evidence>
<dbReference type="GO" id="GO:0006631">
    <property type="term" value="P:fatty acid metabolic process"/>
    <property type="evidence" value="ECO:0007669"/>
    <property type="project" value="TreeGrafter"/>
</dbReference>
<name>A0A2U8I6Y3_9GAMM</name>